<dbReference type="InterPro" id="IPR014284">
    <property type="entry name" value="RNA_pol_sigma-70_dom"/>
</dbReference>
<dbReference type="SUPFAM" id="SSF88659">
    <property type="entry name" value="Sigma3 and sigma4 domains of RNA polymerase sigma factors"/>
    <property type="match status" value="1"/>
</dbReference>
<dbReference type="NCBIfam" id="TIGR02960">
    <property type="entry name" value="SigX5"/>
    <property type="match status" value="1"/>
</dbReference>
<organism evidence="10 11">
    <name type="scientific">Phytohabitans flavus</name>
    <dbReference type="NCBI Taxonomy" id="1076124"/>
    <lineage>
        <taxon>Bacteria</taxon>
        <taxon>Bacillati</taxon>
        <taxon>Actinomycetota</taxon>
        <taxon>Actinomycetes</taxon>
        <taxon>Micromonosporales</taxon>
        <taxon>Micromonosporaceae</taxon>
    </lineage>
</organism>
<dbReference type="Pfam" id="PF08281">
    <property type="entry name" value="Sigma70_r4_2"/>
    <property type="match status" value="1"/>
</dbReference>
<comment type="subunit">
    <text evidence="2">Interacts transiently with the RNA polymerase catalytic core formed by RpoA, RpoB, RpoC and RpoZ (2 alpha, 1 beta, 1 beta' and 1 omega subunit) to form the RNA polymerase holoenzyme that can initiate transcription.</text>
</comment>
<evidence type="ECO:0000256" key="2">
    <source>
        <dbReference type="ARBA" id="ARBA00011344"/>
    </source>
</evidence>
<dbReference type="GO" id="GO:0016987">
    <property type="term" value="F:sigma factor activity"/>
    <property type="evidence" value="ECO:0007669"/>
    <property type="project" value="UniProtKB-KW"/>
</dbReference>
<evidence type="ECO:0000256" key="5">
    <source>
        <dbReference type="ARBA" id="ARBA00023163"/>
    </source>
</evidence>
<reference evidence="10 11" key="2">
    <citation type="submission" date="2020-03" db="EMBL/GenBank/DDBJ databases">
        <authorList>
            <person name="Ichikawa N."/>
            <person name="Kimura A."/>
            <person name="Kitahashi Y."/>
            <person name="Uohara A."/>
        </authorList>
    </citation>
    <scope>NUCLEOTIDE SEQUENCE [LARGE SCALE GENOMIC DNA]</scope>
    <source>
        <strain evidence="10 11">NBRC 107702</strain>
    </source>
</reference>
<feature type="domain" description="SnoaL-like" evidence="9">
    <location>
        <begin position="207"/>
        <end position="302"/>
    </location>
</feature>
<protein>
    <submittedName>
        <fullName evidence="10">RNA polymerase sigma factor</fullName>
    </submittedName>
</protein>
<dbReference type="PANTHER" id="PTHR43133:SF65">
    <property type="entry name" value="ECF RNA POLYMERASE SIGMA FACTOR SIGG"/>
    <property type="match status" value="1"/>
</dbReference>
<dbReference type="InterPro" id="IPR013249">
    <property type="entry name" value="RNA_pol_sigma70_r4_t2"/>
</dbReference>
<dbReference type="CDD" id="cd06171">
    <property type="entry name" value="Sigma70_r4"/>
    <property type="match status" value="1"/>
</dbReference>
<dbReference type="InterPro" id="IPR007627">
    <property type="entry name" value="RNA_pol_sigma70_r2"/>
</dbReference>
<dbReference type="SUPFAM" id="SSF88946">
    <property type="entry name" value="Sigma2 domain of RNA polymerase sigma factors"/>
    <property type="match status" value="1"/>
</dbReference>
<feature type="region of interest" description="Disordered" evidence="6">
    <location>
        <begin position="76"/>
        <end position="98"/>
    </location>
</feature>
<keyword evidence="11" id="KW-1185">Reference proteome</keyword>
<dbReference type="PANTHER" id="PTHR43133">
    <property type="entry name" value="RNA POLYMERASE ECF-TYPE SIGMA FACTO"/>
    <property type="match status" value="1"/>
</dbReference>
<keyword evidence="3" id="KW-0805">Transcription regulation</keyword>
<comment type="similarity">
    <text evidence="1">Belongs to the sigma-70 factor family. ECF subfamily.</text>
</comment>
<proteinExistence type="inferred from homology"/>
<feature type="domain" description="RNA polymerase sigma factor 70 region 4 type 2" evidence="8">
    <location>
        <begin position="132"/>
        <end position="184"/>
    </location>
</feature>
<dbReference type="SUPFAM" id="SSF54427">
    <property type="entry name" value="NTF2-like"/>
    <property type="match status" value="1"/>
</dbReference>
<dbReference type="RefSeq" id="WP_173034392.1">
    <property type="nucleotide sequence ID" value="NZ_AP022870.1"/>
</dbReference>
<evidence type="ECO:0000256" key="4">
    <source>
        <dbReference type="ARBA" id="ARBA00023082"/>
    </source>
</evidence>
<dbReference type="NCBIfam" id="NF006089">
    <property type="entry name" value="PRK08241.1"/>
    <property type="match status" value="1"/>
</dbReference>
<evidence type="ECO:0000256" key="3">
    <source>
        <dbReference type="ARBA" id="ARBA00023015"/>
    </source>
</evidence>
<reference evidence="10 11" key="1">
    <citation type="submission" date="2020-03" db="EMBL/GenBank/DDBJ databases">
        <title>Whole genome shotgun sequence of Phytohabitans flavus NBRC 107702.</title>
        <authorList>
            <person name="Komaki H."/>
            <person name="Tamura T."/>
        </authorList>
    </citation>
    <scope>NUCLEOTIDE SEQUENCE [LARGE SCALE GENOMIC DNA]</scope>
    <source>
        <strain evidence="10 11">NBRC 107702</strain>
    </source>
</reference>
<evidence type="ECO:0000256" key="6">
    <source>
        <dbReference type="SAM" id="MobiDB-lite"/>
    </source>
</evidence>
<dbReference type="GO" id="GO:0006352">
    <property type="term" value="P:DNA-templated transcription initiation"/>
    <property type="evidence" value="ECO:0007669"/>
    <property type="project" value="InterPro"/>
</dbReference>
<dbReference type="InterPro" id="IPR032710">
    <property type="entry name" value="NTF2-like_dom_sf"/>
</dbReference>
<dbReference type="GO" id="GO:0003677">
    <property type="term" value="F:DNA binding"/>
    <property type="evidence" value="ECO:0007669"/>
    <property type="project" value="InterPro"/>
</dbReference>
<dbReference type="InterPro" id="IPR014305">
    <property type="entry name" value="RNA_pol_sigma-G_actinobac"/>
</dbReference>
<dbReference type="InterPro" id="IPR036388">
    <property type="entry name" value="WH-like_DNA-bd_sf"/>
</dbReference>
<evidence type="ECO:0000313" key="10">
    <source>
        <dbReference type="EMBL" id="BCB74867.1"/>
    </source>
</evidence>
<dbReference type="AlphaFoldDB" id="A0A6F8XM33"/>
<dbReference type="Pfam" id="PF04542">
    <property type="entry name" value="Sigma70_r2"/>
    <property type="match status" value="1"/>
</dbReference>
<dbReference type="NCBIfam" id="TIGR02937">
    <property type="entry name" value="sigma70-ECF"/>
    <property type="match status" value="1"/>
</dbReference>
<feature type="domain" description="RNA polymerase sigma-70 region 2" evidence="7">
    <location>
        <begin position="14"/>
        <end position="78"/>
    </location>
</feature>
<dbReference type="Gene3D" id="1.10.1740.10">
    <property type="match status" value="1"/>
</dbReference>
<gene>
    <name evidence="10" type="primary">rpoE_5</name>
    <name evidence="10" type="ORF">Pflav_012770</name>
</gene>
<accession>A0A6F8XM33</accession>
<evidence type="ECO:0000313" key="11">
    <source>
        <dbReference type="Proteomes" id="UP000502508"/>
    </source>
</evidence>
<dbReference type="Gene3D" id="3.10.450.50">
    <property type="match status" value="1"/>
</dbReference>
<evidence type="ECO:0000256" key="1">
    <source>
        <dbReference type="ARBA" id="ARBA00010641"/>
    </source>
</evidence>
<dbReference type="Pfam" id="PF12680">
    <property type="entry name" value="SnoaL_2"/>
    <property type="match status" value="1"/>
</dbReference>
<dbReference type="KEGG" id="pfla:Pflav_012770"/>
<sequence length="333" mass="36523">MADGEEFARLTTPFRRELLAHCYRMLGSFDDAEDLVQETYLRAWRAYGRFEGRSSLRLWLHRIATNTCLNALETRDRRPLPSGLGGPSDTPESPPAAADAEVPWLQPFPDRVLGTVPDDPAAVIASRGSLRLALVAAMQHLPARQRAVLLLRDVLACSASEVAEMLGTTTAAVNSALQRARAHLEQVAPDEDELAEPADGERRVLLDRYVAAFEKADVAELLQLLRADVVLEMPPLLSWFAGRDAVRRFFGAHVLTRPDALRMVHTRANGQPAVAAYVRGPDDAYQMHAIHVLTLRPGGIARIVVFLDDHLFARFGLAPALHAAPLAALGSRT</sequence>
<keyword evidence="4" id="KW-0731">Sigma factor</keyword>
<dbReference type="InterPro" id="IPR037401">
    <property type="entry name" value="SnoaL-like"/>
</dbReference>
<evidence type="ECO:0000259" key="9">
    <source>
        <dbReference type="Pfam" id="PF12680"/>
    </source>
</evidence>
<dbReference type="Gene3D" id="1.10.10.10">
    <property type="entry name" value="Winged helix-like DNA-binding domain superfamily/Winged helix DNA-binding domain"/>
    <property type="match status" value="1"/>
</dbReference>
<name>A0A6F8XM33_9ACTN</name>
<dbReference type="InterPro" id="IPR013325">
    <property type="entry name" value="RNA_pol_sigma_r2"/>
</dbReference>
<dbReference type="InterPro" id="IPR039425">
    <property type="entry name" value="RNA_pol_sigma-70-like"/>
</dbReference>
<evidence type="ECO:0000259" key="7">
    <source>
        <dbReference type="Pfam" id="PF04542"/>
    </source>
</evidence>
<evidence type="ECO:0000259" key="8">
    <source>
        <dbReference type="Pfam" id="PF08281"/>
    </source>
</evidence>
<dbReference type="EMBL" id="AP022870">
    <property type="protein sequence ID" value="BCB74867.1"/>
    <property type="molecule type" value="Genomic_DNA"/>
</dbReference>
<keyword evidence="5" id="KW-0804">Transcription</keyword>
<dbReference type="InterPro" id="IPR013324">
    <property type="entry name" value="RNA_pol_sigma_r3/r4-like"/>
</dbReference>
<dbReference type="Proteomes" id="UP000502508">
    <property type="component" value="Chromosome"/>
</dbReference>